<dbReference type="Proteomes" id="UP000283655">
    <property type="component" value="Unassembled WGS sequence"/>
</dbReference>
<protein>
    <submittedName>
        <fullName evidence="1">Uncharacterized protein</fullName>
    </submittedName>
</protein>
<dbReference type="EMBL" id="QZDH01000005">
    <property type="protein sequence ID" value="RJL54720.1"/>
    <property type="molecule type" value="Genomic_DNA"/>
</dbReference>
<evidence type="ECO:0000313" key="1">
    <source>
        <dbReference type="EMBL" id="RJL54720.1"/>
    </source>
</evidence>
<name>A0A419B0M0_PECCA</name>
<proteinExistence type="predicted"/>
<dbReference type="InterPro" id="IPR023296">
    <property type="entry name" value="Glyco_hydro_beta-prop_sf"/>
</dbReference>
<dbReference type="Gene3D" id="2.115.10.20">
    <property type="entry name" value="Glycosyl hydrolase domain, family 43"/>
    <property type="match status" value="2"/>
</dbReference>
<evidence type="ECO:0000313" key="2">
    <source>
        <dbReference type="Proteomes" id="UP000283655"/>
    </source>
</evidence>
<sequence>MLTWRKHGLIYSPQAHPPLIGGAGYAQSPQALVYDDFVRIYFSTREIDERNNKFISRVAYVDMDKNLQEILKVSPAPVIAHAELGTFDEHGIFPFNVLRHNDVVMAWTTGWNRRVSVSVDTSIGLAISRDGGNTFQRHATGPVMSASLHEPYLVGDAFVLHIEGRFHMWYIYGVGWKKQQSDSPPDRIYKIAHAVSDDGIDWVRESKPIIADRLGDDECQALPTVIKVGNRYHMIFCYRECFDFRLGAGRGYRLGYAWSDDLITWHRDDTQVPAISESGEWDSEMQCYPHLFQCNEKVYLLYNGNAFGKEGFGLAELTACSE</sequence>
<dbReference type="PANTHER" id="PTHR35279">
    <property type="match status" value="1"/>
</dbReference>
<dbReference type="PANTHER" id="PTHR35279:SF1">
    <property type="entry name" value="ARABINANASE_LEVANSUCRASE_INVERTASE"/>
    <property type="match status" value="1"/>
</dbReference>
<accession>A0A419B0M0</accession>
<dbReference type="SUPFAM" id="SSF75005">
    <property type="entry name" value="Arabinanase/levansucrase/invertase"/>
    <property type="match status" value="1"/>
</dbReference>
<comment type="caution">
    <text evidence="1">The sequence shown here is derived from an EMBL/GenBank/DDBJ whole genome shotgun (WGS) entry which is preliminary data.</text>
</comment>
<dbReference type="RefSeq" id="WP_014915885.1">
    <property type="nucleotide sequence ID" value="NZ_QZDG01000034.1"/>
</dbReference>
<gene>
    <name evidence="1" type="ORF">D5071_02100</name>
</gene>
<dbReference type="AlphaFoldDB" id="A0A419B0M0"/>
<reference evidence="1 2" key="1">
    <citation type="submission" date="2018-09" db="EMBL/GenBank/DDBJ databases">
        <title>Phylogenetic diversity of Pectobacterium and Dickeya strains causing blackleg disease of potato in Morocco.</title>
        <authorList>
            <person name="Oulghazi S."/>
            <person name="Moumni M."/>
            <person name="Faure D."/>
        </authorList>
    </citation>
    <scope>NUCLEOTIDE SEQUENCE [LARGE SCALE GENOMIC DNA]</scope>
    <source>
        <strain evidence="1 2">S1.15.11.2D</strain>
    </source>
</reference>
<organism evidence="1 2">
    <name type="scientific">Pectobacterium carotovorum</name>
    <name type="common">Erwinia carotovora</name>
    <dbReference type="NCBI Taxonomy" id="554"/>
    <lineage>
        <taxon>Bacteria</taxon>
        <taxon>Pseudomonadati</taxon>
        <taxon>Pseudomonadota</taxon>
        <taxon>Gammaproteobacteria</taxon>
        <taxon>Enterobacterales</taxon>
        <taxon>Pectobacteriaceae</taxon>
        <taxon>Pectobacterium</taxon>
    </lineage>
</organism>